<keyword evidence="6" id="KW-0418">Kinase</keyword>
<dbReference type="Pfam" id="PF00989">
    <property type="entry name" value="PAS"/>
    <property type="match status" value="1"/>
</dbReference>
<evidence type="ECO:0000313" key="12">
    <source>
        <dbReference type="Proteomes" id="UP001500101"/>
    </source>
</evidence>
<dbReference type="SMART" id="SM00387">
    <property type="entry name" value="HATPase_c"/>
    <property type="match status" value="1"/>
</dbReference>
<evidence type="ECO:0000259" key="10">
    <source>
        <dbReference type="PROSITE" id="PS50112"/>
    </source>
</evidence>
<name>A0ABP7Y8R8_9SPHI</name>
<dbReference type="CDD" id="cd00130">
    <property type="entry name" value="PAS"/>
    <property type="match status" value="1"/>
</dbReference>
<dbReference type="CDD" id="cd16917">
    <property type="entry name" value="HATPase_UhpB-NarQ-NarX-like"/>
    <property type="match status" value="1"/>
</dbReference>
<dbReference type="NCBIfam" id="TIGR00229">
    <property type="entry name" value="sensory_box"/>
    <property type="match status" value="1"/>
</dbReference>
<evidence type="ECO:0000256" key="1">
    <source>
        <dbReference type="ARBA" id="ARBA00000085"/>
    </source>
</evidence>
<evidence type="ECO:0000256" key="6">
    <source>
        <dbReference type="ARBA" id="ARBA00022777"/>
    </source>
</evidence>
<evidence type="ECO:0000256" key="3">
    <source>
        <dbReference type="ARBA" id="ARBA00022553"/>
    </source>
</evidence>
<protein>
    <recommendedName>
        <fullName evidence="2">histidine kinase</fullName>
        <ecNumber evidence="2">2.7.13.3</ecNumber>
    </recommendedName>
</protein>
<dbReference type="Pfam" id="PF07730">
    <property type="entry name" value="HisKA_3"/>
    <property type="match status" value="1"/>
</dbReference>
<feature type="domain" description="PAS" evidence="10">
    <location>
        <begin position="43"/>
        <end position="98"/>
    </location>
</feature>
<organism evidence="11 12">
    <name type="scientific">Sphingobacterium kyonggiense</name>
    <dbReference type="NCBI Taxonomy" id="714075"/>
    <lineage>
        <taxon>Bacteria</taxon>
        <taxon>Pseudomonadati</taxon>
        <taxon>Bacteroidota</taxon>
        <taxon>Sphingobacteriia</taxon>
        <taxon>Sphingobacteriales</taxon>
        <taxon>Sphingobacteriaceae</taxon>
        <taxon>Sphingobacterium</taxon>
    </lineage>
</organism>
<evidence type="ECO:0000256" key="2">
    <source>
        <dbReference type="ARBA" id="ARBA00012438"/>
    </source>
</evidence>
<evidence type="ECO:0000313" key="11">
    <source>
        <dbReference type="EMBL" id="GAA4131434.1"/>
    </source>
</evidence>
<dbReference type="InterPro" id="IPR013767">
    <property type="entry name" value="PAS_fold"/>
</dbReference>
<evidence type="ECO:0000256" key="5">
    <source>
        <dbReference type="ARBA" id="ARBA00022741"/>
    </source>
</evidence>
<reference evidence="12" key="1">
    <citation type="journal article" date="2019" name="Int. J. Syst. Evol. Microbiol.">
        <title>The Global Catalogue of Microorganisms (GCM) 10K type strain sequencing project: providing services to taxonomists for standard genome sequencing and annotation.</title>
        <authorList>
            <consortium name="The Broad Institute Genomics Platform"/>
            <consortium name="The Broad Institute Genome Sequencing Center for Infectious Disease"/>
            <person name="Wu L."/>
            <person name="Ma J."/>
        </authorList>
    </citation>
    <scope>NUCLEOTIDE SEQUENCE [LARGE SCALE GENOMIC DNA]</scope>
    <source>
        <strain evidence="12">JCM 16704</strain>
    </source>
</reference>
<evidence type="ECO:0000256" key="4">
    <source>
        <dbReference type="ARBA" id="ARBA00022679"/>
    </source>
</evidence>
<comment type="caution">
    <text evidence="11">The sequence shown here is derived from an EMBL/GenBank/DDBJ whole genome shotgun (WGS) entry which is preliminary data.</text>
</comment>
<dbReference type="InterPro" id="IPR011712">
    <property type="entry name" value="Sig_transdc_His_kin_sub3_dim/P"/>
</dbReference>
<gene>
    <name evidence="11" type="ORF">GCM10022216_01530</name>
</gene>
<evidence type="ECO:0000256" key="8">
    <source>
        <dbReference type="ARBA" id="ARBA00023012"/>
    </source>
</evidence>
<dbReference type="RefSeq" id="WP_344672775.1">
    <property type="nucleotide sequence ID" value="NZ_BAAAZI010000001.1"/>
</dbReference>
<keyword evidence="5" id="KW-0547">Nucleotide-binding</keyword>
<dbReference type="InterPro" id="IPR005467">
    <property type="entry name" value="His_kinase_dom"/>
</dbReference>
<accession>A0ABP7Y8R8</accession>
<dbReference type="InterPro" id="IPR000014">
    <property type="entry name" value="PAS"/>
</dbReference>
<dbReference type="InterPro" id="IPR035965">
    <property type="entry name" value="PAS-like_dom_sf"/>
</dbReference>
<evidence type="ECO:0000259" key="9">
    <source>
        <dbReference type="PROSITE" id="PS50109"/>
    </source>
</evidence>
<dbReference type="Pfam" id="PF02518">
    <property type="entry name" value="HATPase_c"/>
    <property type="match status" value="1"/>
</dbReference>
<dbReference type="PROSITE" id="PS50112">
    <property type="entry name" value="PAS"/>
    <property type="match status" value="1"/>
</dbReference>
<dbReference type="Proteomes" id="UP001500101">
    <property type="component" value="Unassembled WGS sequence"/>
</dbReference>
<proteinExistence type="predicted"/>
<dbReference type="SUPFAM" id="SSF55874">
    <property type="entry name" value="ATPase domain of HSP90 chaperone/DNA topoisomerase II/histidine kinase"/>
    <property type="match status" value="1"/>
</dbReference>
<dbReference type="Gene3D" id="3.30.450.20">
    <property type="entry name" value="PAS domain"/>
    <property type="match status" value="1"/>
</dbReference>
<keyword evidence="8" id="KW-0902">Two-component regulatory system</keyword>
<dbReference type="PROSITE" id="PS50109">
    <property type="entry name" value="HIS_KIN"/>
    <property type="match status" value="1"/>
</dbReference>
<feature type="domain" description="Histidine kinase" evidence="9">
    <location>
        <begin position="271"/>
        <end position="359"/>
    </location>
</feature>
<dbReference type="Gene3D" id="3.30.565.10">
    <property type="entry name" value="Histidine kinase-like ATPase, C-terminal domain"/>
    <property type="match status" value="1"/>
</dbReference>
<dbReference type="EMBL" id="BAAAZI010000001">
    <property type="protein sequence ID" value="GAA4131434.1"/>
    <property type="molecule type" value="Genomic_DNA"/>
</dbReference>
<dbReference type="PANTHER" id="PTHR24421">
    <property type="entry name" value="NITRATE/NITRITE SENSOR PROTEIN NARX-RELATED"/>
    <property type="match status" value="1"/>
</dbReference>
<sequence>MKSSENESSDDSQKRNQYSLFDERADLEALSYDLFFKEGPFAIIILDKFFQINKVNDRIKSFFGKDNSQMMGRSIFTFLHSEDAIKLRHTFQNRHAGQSPLLIKLGFIKNFGQPIPVDTFVKKFCNSFGESNYGLLMFDKEFCPDSDWLSHNHEIYQAIIDTQEQERQRIGQQLHDSVAQLLYAIRLNIQHLVIKNKELNQDVIPLKRLLNDAIHQIRHISVDLVPAVLYDFGLKTAVITMAERFSTIDFKITCQIPEQVNQLDKEIQLIIYRIVQELLNNSMKHTDGTEIKVSISPFQEKIEVVVMDNGTGFKEDTKESFEKGTGLKTIKNMAELYKGEMNINSSSTGTSIQIVLRTK</sequence>
<comment type="catalytic activity">
    <reaction evidence="1">
        <text>ATP + protein L-histidine = ADP + protein N-phospho-L-histidine.</text>
        <dbReference type="EC" id="2.7.13.3"/>
    </reaction>
</comment>
<dbReference type="SMART" id="SM00091">
    <property type="entry name" value="PAS"/>
    <property type="match status" value="1"/>
</dbReference>
<keyword evidence="4" id="KW-0808">Transferase</keyword>
<evidence type="ECO:0000256" key="7">
    <source>
        <dbReference type="ARBA" id="ARBA00022840"/>
    </source>
</evidence>
<dbReference type="EC" id="2.7.13.3" evidence="2"/>
<dbReference type="InterPro" id="IPR050482">
    <property type="entry name" value="Sensor_HK_TwoCompSys"/>
</dbReference>
<dbReference type="PANTHER" id="PTHR24421:SF10">
    <property type="entry name" value="NITRATE_NITRITE SENSOR PROTEIN NARQ"/>
    <property type="match status" value="1"/>
</dbReference>
<keyword evidence="12" id="KW-1185">Reference proteome</keyword>
<dbReference type="InterPro" id="IPR036890">
    <property type="entry name" value="HATPase_C_sf"/>
</dbReference>
<dbReference type="SUPFAM" id="SSF55785">
    <property type="entry name" value="PYP-like sensor domain (PAS domain)"/>
    <property type="match status" value="1"/>
</dbReference>
<keyword evidence="7" id="KW-0067">ATP-binding</keyword>
<dbReference type="Gene3D" id="1.20.5.1930">
    <property type="match status" value="1"/>
</dbReference>
<dbReference type="InterPro" id="IPR003594">
    <property type="entry name" value="HATPase_dom"/>
</dbReference>
<keyword evidence="3" id="KW-0597">Phosphoprotein</keyword>